<comment type="catalytic activity">
    <reaction evidence="7">
        <text>L-cysteinyl-[protein] + hexadecanoyl-CoA = S-hexadecanoyl-L-cysteinyl-[protein] + CoA</text>
        <dbReference type="Rhea" id="RHEA:36683"/>
        <dbReference type="Rhea" id="RHEA-COMP:10131"/>
        <dbReference type="Rhea" id="RHEA-COMP:11032"/>
        <dbReference type="ChEBI" id="CHEBI:29950"/>
        <dbReference type="ChEBI" id="CHEBI:57287"/>
        <dbReference type="ChEBI" id="CHEBI:57379"/>
        <dbReference type="ChEBI" id="CHEBI:74151"/>
        <dbReference type="EC" id="2.3.1.225"/>
    </reaction>
</comment>
<feature type="domain" description="Palmitoyltransferase DHHC" evidence="8">
    <location>
        <begin position="18"/>
        <end position="109"/>
    </location>
</feature>
<gene>
    <name evidence="9" type="ORF">BSL78_08673</name>
</gene>
<keyword evidence="4 7" id="KW-1133">Transmembrane helix</keyword>
<name>A0A2G8L2U5_STIJA</name>
<dbReference type="Proteomes" id="UP000230750">
    <property type="component" value="Unassembled WGS sequence"/>
</dbReference>
<keyword evidence="2 7" id="KW-0808">Transferase</keyword>
<dbReference type="GO" id="GO:0019706">
    <property type="term" value="F:protein-cysteine S-palmitoyltransferase activity"/>
    <property type="evidence" value="ECO:0007669"/>
    <property type="project" value="UniProtKB-EC"/>
</dbReference>
<evidence type="ECO:0000256" key="5">
    <source>
        <dbReference type="ARBA" id="ARBA00023136"/>
    </source>
</evidence>
<evidence type="ECO:0000256" key="3">
    <source>
        <dbReference type="ARBA" id="ARBA00022692"/>
    </source>
</evidence>
<dbReference type="GO" id="GO:0016020">
    <property type="term" value="C:membrane"/>
    <property type="evidence" value="ECO:0007669"/>
    <property type="project" value="UniProtKB-SubCell"/>
</dbReference>
<evidence type="ECO:0000256" key="2">
    <source>
        <dbReference type="ARBA" id="ARBA00022679"/>
    </source>
</evidence>
<dbReference type="Pfam" id="PF01529">
    <property type="entry name" value="DHHC"/>
    <property type="match status" value="1"/>
</dbReference>
<dbReference type="OrthoDB" id="331948at2759"/>
<keyword evidence="10" id="KW-1185">Reference proteome</keyword>
<comment type="subcellular location">
    <subcellularLocation>
        <location evidence="1">Membrane</location>
        <topology evidence="1">Multi-pass membrane protein</topology>
    </subcellularLocation>
</comment>
<dbReference type="EMBL" id="MRZV01000248">
    <property type="protein sequence ID" value="PIK54460.1"/>
    <property type="molecule type" value="Genomic_DNA"/>
</dbReference>
<keyword evidence="5 7" id="KW-0472">Membrane</keyword>
<evidence type="ECO:0000256" key="4">
    <source>
        <dbReference type="ARBA" id="ARBA00022989"/>
    </source>
</evidence>
<evidence type="ECO:0000256" key="1">
    <source>
        <dbReference type="ARBA" id="ARBA00004141"/>
    </source>
</evidence>
<accession>A0A2G8L2U5</accession>
<comment type="similarity">
    <text evidence="7">Belongs to the DHHC palmitoyltransferase family.</text>
</comment>
<evidence type="ECO:0000313" key="10">
    <source>
        <dbReference type="Proteomes" id="UP000230750"/>
    </source>
</evidence>
<dbReference type="AlphaFoldDB" id="A0A2G8L2U5"/>
<organism evidence="9 10">
    <name type="scientific">Stichopus japonicus</name>
    <name type="common">Sea cucumber</name>
    <dbReference type="NCBI Taxonomy" id="307972"/>
    <lineage>
        <taxon>Eukaryota</taxon>
        <taxon>Metazoa</taxon>
        <taxon>Echinodermata</taxon>
        <taxon>Eleutherozoa</taxon>
        <taxon>Echinozoa</taxon>
        <taxon>Holothuroidea</taxon>
        <taxon>Aspidochirotacea</taxon>
        <taxon>Aspidochirotida</taxon>
        <taxon>Stichopodidae</taxon>
        <taxon>Apostichopus</taxon>
    </lineage>
</organism>
<keyword evidence="6 7" id="KW-0012">Acyltransferase</keyword>
<dbReference type="InterPro" id="IPR039859">
    <property type="entry name" value="PFA4/ZDH16/20/ERF2-like"/>
</dbReference>
<evidence type="ECO:0000313" key="9">
    <source>
        <dbReference type="EMBL" id="PIK54460.1"/>
    </source>
</evidence>
<protein>
    <recommendedName>
        <fullName evidence="7">Palmitoyltransferase</fullName>
        <ecNumber evidence="7">2.3.1.225</ecNumber>
    </recommendedName>
</protein>
<keyword evidence="3 7" id="KW-0812">Transmembrane</keyword>
<dbReference type="PANTHER" id="PTHR12246">
    <property type="entry name" value="PALMITOYLTRANSFERASE ZDHHC16"/>
    <property type="match status" value="1"/>
</dbReference>
<proteinExistence type="inferred from homology"/>
<dbReference type="InterPro" id="IPR001594">
    <property type="entry name" value="Palmitoyltrfase_DHHC"/>
</dbReference>
<reference evidence="9 10" key="1">
    <citation type="journal article" date="2017" name="PLoS Biol.">
        <title>The sea cucumber genome provides insights into morphological evolution and visceral regeneration.</title>
        <authorList>
            <person name="Zhang X."/>
            <person name="Sun L."/>
            <person name="Yuan J."/>
            <person name="Sun Y."/>
            <person name="Gao Y."/>
            <person name="Zhang L."/>
            <person name="Li S."/>
            <person name="Dai H."/>
            <person name="Hamel J.F."/>
            <person name="Liu C."/>
            <person name="Yu Y."/>
            <person name="Liu S."/>
            <person name="Lin W."/>
            <person name="Guo K."/>
            <person name="Jin S."/>
            <person name="Xu P."/>
            <person name="Storey K.B."/>
            <person name="Huan P."/>
            <person name="Zhang T."/>
            <person name="Zhou Y."/>
            <person name="Zhang J."/>
            <person name="Lin C."/>
            <person name="Li X."/>
            <person name="Xing L."/>
            <person name="Huo D."/>
            <person name="Sun M."/>
            <person name="Wang L."/>
            <person name="Mercier A."/>
            <person name="Li F."/>
            <person name="Yang H."/>
            <person name="Xiang J."/>
        </authorList>
    </citation>
    <scope>NUCLEOTIDE SEQUENCE [LARGE SCALE GENOMIC DNA]</scope>
    <source>
        <strain evidence="9">Shaxun</strain>
        <tissue evidence="9">Muscle</tissue>
    </source>
</reference>
<feature type="transmembrane region" description="Helical" evidence="7">
    <location>
        <begin position="66"/>
        <end position="86"/>
    </location>
</feature>
<evidence type="ECO:0000259" key="8">
    <source>
        <dbReference type="Pfam" id="PF01529"/>
    </source>
</evidence>
<evidence type="ECO:0000256" key="7">
    <source>
        <dbReference type="RuleBase" id="RU079119"/>
    </source>
</evidence>
<feature type="transmembrane region" description="Helical" evidence="7">
    <location>
        <begin position="33"/>
        <end position="54"/>
    </location>
</feature>
<dbReference type="STRING" id="307972.A0A2G8L2U5"/>
<dbReference type="EC" id="2.3.1.225" evidence="7"/>
<evidence type="ECO:0000256" key="6">
    <source>
        <dbReference type="ARBA" id="ARBA00023315"/>
    </source>
</evidence>
<comment type="domain">
    <text evidence="7">The DHHC domain is required for palmitoyltransferase activity.</text>
</comment>
<comment type="caution">
    <text evidence="9">The sequence shown here is derived from an EMBL/GenBank/DDBJ whole genome shotgun (WGS) entry which is preliminary data.</text>
</comment>
<sequence>MTILNSLFLDQNSSVKRINNCVGEFNQKYFIQFLFYVGVASIYAITLIILGWMGDCRICHDLHQKNARIAHTIVLIVLALLFGLFVCAIGCDQMSAIFDDETAVEQVQHKGGIKEKTEKTTMQLLREVFGKGPIYCWLLPCRTTRYPLLTPPGYDV</sequence>